<evidence type="ECO:0000313" key="2">
    <source>
        <dbReference type="Proteomes" id="UP000271227"/>
    </source>
</evidence>
<organism evidence="1 2">
    <name type="scientific">Eilatimonas milleporae</name>
    <dbReference type="NCBI Taxonomy" id="911205"/>
    <lineage>
        <taxon>Bacteria</taxon>
        <taxon>Pseudomonadati</taxon>
        <taxon>Pseudomonadota</taxon>
        <taxon>Alphaproteobacteria</taxon>
        <taxon>Kordiimonadales</taxon>
        <taxon>Kordiimonadaceae</taxon>
        <taxon>Eilatimonas</taxon>
    </lineage>
</organism>
<comment type="caution">
    <text evidence="1">The sequence shown here is derived from an EMBL/GenBank/DDBJ whole genome shotgun (WGS) entry which is preliminary data.</text>
</comment>
<dbReference type="InterPro" id="IPR021516">
    <property type="entry name" value="DUF3179"/>
</dbReference>
<protein>
    <submittedName>
        <fullName evidence="1">Uncharacterized protein DUF3179</fullName>
    </submittedName>
</protein>
<keyword evidence="2" id="KW-1185">Reference proteome</keyword>
<name>A0A3M0CG63_9PROT</name>
<dbReference type="EMBL" id="REFR01000010">
    <property type="protein sequence ID" value="RMB08591.1"/>
    <property type="molecule type" value="Genomic_DNA"/>
</dbReference>
<reference evidence="1 2" key="1">
    <citation type="submission" date="2018-10" db="EMBL/GenBank/DDBJ databases">
        <title>Genomic Encyclopedia of Archaeal and Bacterial Type Strains, Phase II (KMG-II): from individual species to whole genera.</title>
        <authorList>
            <person name="Goeker M."/>
        </authorList>
    </citation>
    <scope>NUCLEOTIDE SEQUENCE [LARGE SCALE GENOMIC DNA]</scope>
    <source>
        <strain evidence="1 2">DSM 25217</strain>
    </source>
</reference>
<dbReference type="AlphaFoldDB" id="A0A3M0CG63"/>
<accession>A0A3M0CG63</accession>
<dbReference type="InParanoid" id="A0A3M0CG63"/>
<gene>
    <name evidence="1" type="ORF">BXY39_1226</name>
</gene>
<proteinExistence type="predicted"/>
<dbReference type="RefSeq" id="WP_170163662.1">
    <property type="nucleotide sequence ID" value="NZ_REFR01000010.1"/>
</dbReference>
<evidence type="ECO:0000313" key="1">
    <source>
        <dbReference type="EMBL" id="RMB08591.1"/>
    </source>
</evidence>
<sequence>MTVCKTVSQRITASVLLLFMLGLCLFCLPIKPAAMGDDQTLLRKRDIPVRIRRQWRETDFKRTTVPEDGFRFAEAPKDGIRAIVNPRFRGVATAGPTAQSPVITVTVGQVTRAYPLEILIWHEVVNDTLDGVPVAVTYSPFTNTTMVFDRRLPGGTEGDADGAGPTLTFGVSGHLRYGNLVLYDRESQSWWQQFTGTGIVGTHADAALTVLPHRIENYGTYQARVPDGIVLAPPYGSQIVYGSSPYAGYDTLESSPYAVTKRAPKRGTVQSAMTDGMADSIRASRIVRVGTQAWPLPAIAQAGRLEGPDGLIFTWQPGTLSVLDSQIVVRSNAIGSVLVQRRAGDALEGVSYSLDFAYAYKAFYPDRGLLSLP</sequence>
<dbReference type="Pfam" id="PF11376">
    <property type="entry name" value="DUF3179"/>
    <property type="match status" value="1"/>
</dbReference>
<dbReference type="Proteomes" id="UP000271227">
    <property type="component" value="Unassembled WGS sequence"/>
</dbReference>